<dbReference type="EMBL" id="UYRT01087693">
    <property type="protein sequence ID" value="VDN32856.1"/>
    <property type="molecule type" value="Genomic_DNA"/>
</dbReference>
<dbReference type="Proteomes" id="UP000271098">
    <property type="component" value="Unassembled WGS sequence"/>
</dbReference>
<name>A0A183EDD4_9BILA</name>
<gene>
    <name evidence="8" type="ORF">GPUH_LOCUS18973</name>
</gene>
<protein>
    <submittedName>
        <fullName evidence="10">Dystrophin</fullName>
    </submittedName>
</protein>
<dbReference type="GO" id="GO:0099536">
    <property type="term" value="P:synaptic signaling"/>
    <property type="evidence" value="ECO:0007669"/>
    <property type="project" value="TreeGrafter"/>
</dbReference>
<evidence type="ECO:0000313" key="8">
    <source>
        <dbReference type="EMBL" id="VDN32856.1"/>
    </source>
</evidence>
<evidence type="ECO:0000256" key="3">
    <source>
        <dbReference type="ARBA" id="ARBA00022490"/>
    </source>
</evidence>
<dbReference type="InterPro" id="IPR002017">
    <property type="entry name" value="Spectrin_repeat"/>
</dbReference>
<keyword evidence="6" id="KW-0175">Coiled coil</keyword>
<evidence type="ECO:0000259" key="7">
    <source>
        <dbReference type="Pfam" id="PF23729"/>
    </source>
</evidence>
<dbReference type="SUPFAM" id="SSF46966">
    <property type="entry name" value="Spectrin repeat"/>
    <property type="match status" value="2"/>
</dbReference>
<reference evidence="8 9" key="2">
    <citation type="submission" date="2018-11" db="EMBL/GenBank/DDBJ databases">
        <authorList>
            <consortium name="Pathogen Informatics"/>
        </authorList>
    </citation>
    <scope>NUCLEOTIDE SEQUENCE [LARGE SCALE GENOMIC DNA]</scope>
</reference>
<evidence type="ECO:0000256" key="6">
    <source>
        <dbReference type="SAM" id="Coils"/>
    </source>
</evidence>
<keyword evidence="3" id="KW-0963">Cytoplasm</keyword>
<dbReference type="Pfam" id="PF00435">
    <property type="entry name" value="Spectrin"/>
    <property type="match status" value="1"/>
</dbReference>
<dbReference type="OrthoDB" id="10057795at2759"/>
<organism evidence="10">
    <name type="scientific">Gongylonema pulchrum</name>
    <dbReference type="NCBI Taxonomy" id="637853"/>
    <lineage>
        <taxon>Eukaryota</taxon>
        <taxon>Metazoa</taxon>
        <taxon>Ecdysozoa</taxon>
        <taxon>Nematoda</taxon>
        <taxon>Chromadorea</taxon>
        <taxon>Rhabditida</taxon>
        <taxon>Spirurina</taxon>
        <taxon>Spiruromorpha</taxon>
        <taxon>Spiruroidea</taxon>
        <taxon>Gongylonematidae</taxon>
        <taxon>Gongylonema</taxon>
    </lineage>
</organism>
<evidence type="ECO:0000313" key="10">
    <source>
        <dbReference type="WBParaSite" id="GPUH_0001900001-mRNA-1"/>
    </source>
</evidence>
<dbReference type="AlphaFoldDB" id="A0A183EDD4"/>
<dbReference type="PANTHER" id="PTHR12268:SF14">
    <property type="entry name" value="DYSTROPHIN-1"/>
    <property type="match status" value="1"/>
</dbReference>
<proteinExistence type="predicted"/>
<evidence type="ECO:0000256" key="4">
    <source>
        <dbReference type="ARBA" id="ARBA00022837"/>
    </source>
</evidence>
<feature type="domain" description="Dystrophin-1-like spectrin repeat" evidence="7">
    <location>
        <begin position="1"/>
        <end position="45"/>
    </location>
</feature>
<reference evidence="10" key="1">
    <citation type="submission" date="2016-06" db="UniProtKB">
        <authorList>
            <consortium name="WormBaseParasite"/>
        </authorList>
    </citation>
    <scope>IDENTIFICATION</scope>
</reference>
<keyword evidence="9" id="KW-1185">Reference proteome</keyword>
<dbReference type="SMART" id="SM00150">
    <property type="entry name" value="SPEC"/>
    <property type="match status" value="2"/>
</dbReference>
<keyword evidence="5" id="KW-0206">Cytoskeleton</keyword>
<comment type="subcellular location">
    <subcellularLocation>
        <location evidence="1">Cell membrane</location>
        <topology evidence="1">Peripheral membrane protein</topology>
        <orientation evidence="1">Cytoplasmic side</orientation>
    </subcellularLocation>
    <subcellularLocation>
        <location evidence="2">Cytoplasm</location>
    </subcellularLocation>
</comment>
<evidence type="ECO:0000313" key="9">
    <source>
        <dbReference type="Proteomes" id="UP000271098"/>
    </source>
</evidence>
<sequence>MRHLDLIRILDESQSQAVRGKAEMMSVECDRILGQCHRRKKTLNKILDESRAWDNLRNALNIWLTEVQERVTSGSKIDAANEETLKQELKEIHEVAGTIDEMKLKMDELNKRGNALLDRYRADEGHNLSHATSKLNTLWSKFNDNVRIRRAVLEAALRARNDFHAALEQLETWMDGVDASLTQLNEATSNIQALKDSIKRKGWIEDEKNVRVDMDAHRDVIRSVEDMGSQLIHRVEDSKERERLGERLSHVSIRWRHLVGLADAIRLLLFHLTYL</sequence>
<accession>A0A183EDD4</accession>
<dbReference type="InterPro" id="IPR050774">
    <property type="entry name" value="KCMF1/Dystrophin"/>
</dbReference>
<dbReference type="GO" id="GO:0005886">
    <property type="term" value="C:plasma membrane"/>
    <property type="evidence" value="ECO:0007669"/>
    <property type="project" value="TreeGrafter"/>
</dbReference>
<dbReference type="WBParaSite" id="GPUH_0001900001-mRNA-1">
    <property type="protein sequence ID" value="GPUH_0001900001-mRNA-1"/>
    <property type="gene ID" value="GPUH_0001900001"/>
</dbReference>
<dbReference type="InterPro" id="IPR018159">
    <property type="entry name" value="Spectrin/alpha-actinin"/>
</dbReference>
<dbReference type="InterPro" id="IPR056503">
    <property type="entry name" value="Spectrin_Dys-1"/>
</dbReference>
<dbReference type="Pfam" id="PF23729">
    <property type="entry name" value="Spectrin_Dys-1"/>
    <property type="match status" value="1"/>
</dbReference>
<evidence type="ECO:0000256" key="2">
    <source>
        <dbReference type="ARBA" id="ARBA00004496"/>
    </source>
</evidence>
<dbReference type="PANTHER" id="PTHR12268">
    <property type="entry name" value="E3 UBIQUITIN-PROTEIN LIGASE KCMF1"/>
    <property type="match status" value="1"/>
</dbReference>
<evidence type="ECO:0000256" key="5">
    <source>
        <dbReference type="ARBA" id="ARBA00023212"/>
    </source>
</evidence>
<keyword evidence="4" id="KW-0106">Calcium</keyword>
<dbReference type="Gene3D" id="1.20.58.60">
    <property type="match status" value="2"/>
</dbReference>
<dbReference type="GO" id="GO:0045202">
    <property type="term" value="C:synapse"/>
    <property type="evidence" value="ECO:0007669"/>
    <property type="project" value="GOC"/>
</dbReference>
<evidence type="ECO:0000256" key="1">
    <source>
        <dbReference type="ARBA" id="ARBA00004413"/>
    </source>
</evidence>
<feature type="coiled-coil region" evidence="6">
    <location>
        <begin position="92"/>
        <end position="119"/>
    </location>
</feature>